<dbReference type="OrthoDB" id="7860307at2"/>
<keyword evidence="2" id="KW-1185">Reference proteome</keyword>
<protein>
    <submittedName>
        <fullName evidence="1">SRPBCC family protein</fullName>
    </submittedName>
</protein>
<accession>A0A438AFH8</accession>
<gene>
    <name evidence="1" type="ORF">EKE94_12985</name>
</gene>
<dbReference type="RefSeq" id="WP_127907052.1">
    <property type="nucleotide sequence ID" value="NZ_RQXX01000004.1"/>
</dbReference>
<comment type="caution">
    <text evidence="1">The sequence shown here is derived from an EMBL/GenBank/DDBJ whole genome shotgun (WGS) entry which is preliminary data.</text>
</comment>
<sequence>MKFSTRQDIAAPQQSVFEAVTDVDSFERQVMRRGVDLERVSGPGAPGMGLAWTARVPFRGTTRKVEAKVTAFDAPEKFALRGVSEGIDIDFTVELMALSRTHTRMFVASELKPLTFSARLMVQSLKLAKGSLNRRFAKRVEDYAATIEDRYRRGRPA</sequence>
<evidence type="ECO:0000313" key="1">
    <source>
        <dbReference type="EMBL" id="RVV97456.1"/>
    </source>
</evidence>
<proteinExistence type="predicted"/>
<dbReference type="AlphaFoldDB" id="A0A438AFH8"/>
<organism evidence="1 2">
    <name type="scientific">Mesobaculum littorinae</name>
    <dbReference type="NCBI Taxonomy" id="2486419"/>
    <lineage>
        <taxon>Bacteria</taxon>
        <taxon>Pseudomonadati</taxon>
        <taxon>Pseudomonadota</taxon>
        <taxon>Alphaproteobacteria</taxon>
        <taxon>Rhodobacterales</taxon>
        <taxon>Roseobacteraceae</taxon>
        <taxon>Mesobaculum</taxon>
    </lineage>
</organism>
<dbReference type="CDD" id="cd07812">
    <property type="entry name" value="SRPBCC"/>
    <property type="match status" value="1"/>
</dbReference>
<dbReference type="Pfam" id="PF10604">
    <property type="entry name" value="Polyketide_cyc2"/>
    <property type="match status" value="1"/>
</dbReference>
<reference evidence="1 2" key="1">
    <citation type="submission" date="2018-11" db="EMBL/GenBank/DDBJ databases">
        <title>Mesobaculum littorinae gen. nov., sp. nov., isolated from Littorina scabra that represents a novel genus of the order Rhodobacteraceae.</title>
        <authorList>
            <person name="Li F."/>
        </authorList>
    </citation>
    <scope>NUCLEOTIDE SEQUENCE [LARGE SCALE GENOMIC DNA]</scope>
    <source>
        <strain evidence="1 2">M0103</strain>
    </source>
</reference>
<dbReference type="Proteomes" id="UP000285908">
    <property type="component" value="Unassembled WGS sequence"/>
</dbReference>
<dbReference type="EMBL" id="RQXX01000004">
    <property type="protein sequence ID" value="RVV97456.1"/>
    <property type="molecule type" value="Genomic_DNA"/>
</dbReference>
<dbReference type="Gene3D" id="3.30.530.20">
    <property type="match status" value="1"/>
</dbReference>
<dbReference type="SUPFAM" id="SSF55961">
    <property type="entry name" value="Bet v1-like"/>
    <property type="match status" value="1"/>
</dbReference>
<dbReference type="InterPro" id="IPR019587">
    <property type="entry name" value="Polyketide_cyclase/dehydratase"/>
</dbReference>
<dbReference type="InterPro" id="IPR023393">
    <property type="entry name" value="START-like_dom_sf"/>
</dbReference>
<evidence type="ECO:0000313" key="2">
    <source>
        <dbReference type="Proteomes" id="UP000285908"/>
    </source>
</evidence>
<name>A0A438AFH8_9RHOB</name>